<evidence type="ECO:0000313" key="1">
    <source>
        <dbReference type="EMBL" id="MDT0581816.1"/>
    </source>
</evidence>
<keyword evidence="2" id="KW-1185">Reference proteome</keyword>
<dbReference type="RefSeq" id="WP_311360589.1">
    <property type="nucleotide sequence ID" value="NZ_JAVRIE010000001.1"/>
</dbReference>
<gene>
    <name evidence="1" type="ORF">RM544_04630</name>
</gene>
<reference evidence="1 2" key="1">
    <citation type="submission" date="2023-09" db="EMBL/GenBank/DDBJ databases">
        <authorList>
            <person name="Rey-Velasco X."/>
        </authorList>
    </citation>
    <scope>NUCLEOTIDE SEQUENCE [LARGE SCALE GENOMIC DNA]</scope>
    <source>
        <strain evidence="1 2">W409</strain>
    </source>
</reference>
<dbReference type="Proteomes" id="UP001249020">
    <property type="component" value="Unassembled WGS sequence"/>
</dbReference>
<organism evidence="1 2">
    <name type="scientific">Brumicola blandensis</name>
    <dbReference type="NCBI Taxonomy" id="3075611"/>
    <lineage>
        <taxon>Bacteria</taxon>
        <taxon>Pseudomonadati</taxon>
        <taxon>Pseudomonadota</taxon>
        <taxon>Gammaproteobacteria</taxon>
        <taxon>Alteromonadales</taxon>
        <taxon>Alteromonadaceae</taxon>
        <taxon>Brumicola</taxon>
    </lineage>
</organism>
<evidence type="ECO:0000313" key="2">
    <source>
        <dbReference type="Proteomes" id="UP001249020"/>
    </source>
</evidence>
<protein>
    <submittedName>
        <fullName evidence="1">Type II toxin-antitoxin system RelE/ParE family toxin</fullName>
    </submittedName>
</protein>
<dbReference type="EMBL" id="JAVRIE010000001">
    <property type="protein sequence ID" value="MDT0581816.1"/>
    <property type="molecule type" value="Genomic_DNA"/>
</dbReference>
<comment type="caution">
    <text evidence="1">The sequence shown here is derived from an EMBL/GenBank/DDBJ whole genome shotgun (WGS) entry which is preliminary data.</text>
</comment>
<sequence>MPELLFHPDTTEEIKSSFDWYQEQVKGLGFEFVQELDDAFKSILSLPQTWPKMGQYHRRFILSRFPYSVINKNVDEKEFILLRLCIITASPGIGMTAINKTMKTDLPQKRYQTA</sequence>
<accession>A0AAW8QXJ3</accession>
<name>A0AAW8QXJ3_9ALTE</name>
<proteinExistence type="predicted"/>
<dbReference type="AlphaFoldDB" id="A0AAW8QXJ3"/>